<protein>
    <submittedName>
        <fullName evidence="2">Uncharacterized protein</fullName>
    </submittedName>
</protein>
<dbReference type="EMBL" id="RHFK02000006">
    <property type="protein sequence ID" value="TWW74074.1"/>
    <property type="molecule type" value="Genomic_DNA"/>
</dbReference>
<proteinExistence type="predicted"/>
<sequence length="31" mass="3146">MSDCCAATNCGSQQQGPGGQTPLFNFPADAE</sequence>
<feature type="non-terminal residue" evidence="2">
    <location>
        <position position="31"/>
    </location>
</feature>
<feature type="region of interest" description="Disordered" evidence="1">
    <location>
        <begin position="11"/>
        <end position="31"/>
    </location>
</feature>
<accession>A0A5C6P2S5</accession>
<evidence type="ECO:0000256" key="1">
    <source>
        <dbReference type="SAM" id="MobiDB-lite"/>
    </source>
</evidence>
<dbReference type="AlphaFoldDB" id="A0A5C6P2S5"/>
<dbReference type="Proteomes" id="UP000324091">
    <property type="component" value="Chromosome 14"/>
</dbReference>
<evidence type="ECO:0000313" key="2">
    <source>
        <dbReference type="EMBL" id="TWW74074.1"/>
    </source>
</evidence>
<organism evidence="2 3">
    <name type="scientific">Takifugu flavidus</name>
    <name type="common">sansaifugu</name>
    <dbReference type="NCBI Taxonomy" id="433684"/>
    <lineage>
        <taxon>Eukaryota</taxon>
        <taxon>Metazoa</taxon>
        <taxon>Chordata</taxon>
        <taxon>Craniata</taxon>
        <taxon>Vertebrata</taxon>
        <taxon>Euteleostomi</taxon>
        <taxon>Actinopterygii</taxon>
        <taxon>Neopterygii</taxon>
        <taxon>Teleostei</taxon>
        <taxon>Neoteleostei</taxon>
        <taxon>Acanthomorphata</taxon>
        <taxon>Eupercaria</taxon>
        <taxon>Tetraodontiformes</taxon>
        <taxon>Tetradontoidea</taxon>
        <taxon>Tetraodontidae</taxon>
        <taxon>Takifugu</taxon>
    </lineage>
</organism>
<keyword evidence="3" id="KW-1185">Reference proteome</keyword>
<reference evidence="2 3" key="1">
    <citation type="submission" date="2019-04" db="EMBL/GenBank/DDBJ databases">
        <title>Chromosome genome assembly for Takifugu flavidus.</title>
        <authorList>
            <person name="Xiao S."/>
        </authorList>
    </citation>
    <scope>NUCLEOTIDE SEQUENCE [LARGE SCALE GENOMIC DNA]</scope>
    <source>
        <strain evidence="2">HTHZ2018</strain>
        <tissue evidence="2">Muscle</tissue>
    </source>
</reference>
<evidence type="ECO:0000313" key="3">
    <source>
        <dbReference type="Proteomes" id="UP000324091"/>
    </source>
</evidence>
<name>A0A5C6P2S5_9TELE</name>
<comment type="caution">
    <text evidence="2">The sequence shown here is derived from an EMBL/GenBank/DDBJ whole genome shotgun (WGS) entry which is preliminary data.</text>
</comment>
<gene>
    <name evidence="2" type="ORF">D4764_14G0000750</name>
</gene>